<proteinExistence type="predicted"/>
<feature type="domain" description="GGDEF" evidence="4">
    <location>
        <begin position="442"/>
        <end position="574"/>
    </location>
</feature>
<comment type="catalytic activity">
    <reaction evidence="2">
        <text>2 GTP = 3',3'-c-di-GMP + 2 diphosphate</text>
        <dbReference type="Rhea" id="RHEA:24898"/>
        <dbReference type="ChEBI" id="CHEBI:33019"/>
        <dbReference type="ChEBI" id="CHEBI:37565"/>
        <dbReference type="ChEBI" id="CHEBI:58805"/>
        <dbReference type="EC" id="2.7.7.65"/>
    </reaction>
</comment>
<feature type="transmembrane region" description="Helical" evidence="3">
    <location>
        <begin position="107"/>
        <end position="127"/>
    </location>
</feature>
<dbReference type="GO" id="GO:0052621">
    <property type="term" value="F:diguanylate cyclase activity"/>
    <property type="evidence" value="ECO:0007669"/>
    <property type="project" value="UniProtKB-EC"/>
</dbReference>
<feature type="transmembrane region" description="Helical" evidence="3">
    <location>
        <begin position="44"/>
        <end position="66"/>
    </location>
</feature>
<dbReference type="EMBL" id="RSED01000002">
    <property type="protein sequence ID" value="RRS05910.1"/>
    <property type="molecule type" value="Genomic_DNA"/>
</dbReference>
<dbReference type="FunFam" id="3.30.70.270:FF:000001">
    <property type="entry name" value="Diguanylate cyclase domain protein"/>
    <property type="match status" value="1"/>
</dbReference>
<gene>
    <name evidence="5" type="ORF">EIP75_03355</name>
</gene>
<feature type="transmembrane region" description="Helical" evidence="3">
    <location>
        <begin position="133"/>
        <end position="151"/>
    </location>
</feature>
<dbReference type="PANTHER" id="PTHR45138:SF9">
    <property type="entry name" value="DIGUANYLATE CYCLASE DGCM-RELATED"/>
    <property type="match status" value="1"/>
</dbReference>
<dbReference type="SUPFAM" id="SSF55073">
    <property type="entry name" value="Nucleotide cyclase"/>
    <property type="match status" value="1"/>
</dbReference>
<dbReference type="InterPro" id="IPR043128">
    <property type="entry name" value="Rev_trsase/Diguanyl_cyclase"/>
</dbReference>
<evidence type="ECO:0000313" key="5">
    <source>
        <dbReference type="EMBL" id="RRS05910.1"/>
    </source>
</evidence>
<feature type="transmembrane region" description="Helical" evidence="3">
    <location>
        <begin position="158"/>
        <end position="177"/>
    </location>
</feature>
<dbReference type="EC" id="2.7.7.65" evidence="1"/>
<evidence type="ECO:0000259" key="4">
    <source>
        <dbReference type="PROSITE" id="PS50887"/>
    </source>
</evidence>
<reference evidence="5 6" key="1">
    <citation type="submission" date="2018-12" db="EMBL/GenBank/DDBJ databases">
        <title>The whole draft genome of Aquabacterium sp. SJQ9.</title>
        <authorList>
            <person name="Sun L."/>
            <person name="Gao X."/>
            <person name="Chen W."/>
            <person name="Huang K."/>
        </authorList>
    </citation>
    <scope>NUCLEOTIDE SEQUENCE [LARGE SCALE GENOMIC DNA]</scope>
    <source>
        <strain evidence="5 6">SJQ9</strain>
    </source>
</reference>
<keyword evidence="3" id="KW-0472">Membrane</keyword>
<feature type="transmembrane region" description="Helical" evidence="3">
    <location>
        <begin position="295"/>
        <end position="315"/>
    </location>
</feature>
<dbReference type="InterPro" id="IPR050469">
    <property type="entry name" value="Diguanylate_Cyclase"/>
</dbReference>
<dbReference type="PROSITE" id="PS50887">
    <property type="entry name" value="GGDEF"/>
    <property type="match status" value="1"/>
</dbReference>
<dbReference type="Proteomes" id="UP000269265">
    <property type="component" value="Unassembled WGS sequence"/>
</dbReference>
<sequence>MAPSRHHDSTGAIESTAVTMVNDVPHASPVPAHAAARANRRLRVVSGVLTHAVVRHAAAWVLLAVAASFHKLPWGGVLGMIAATIAASALLPAIARRGIPVHRFDPVLFGPLTLLSVAALVCVASLAHATDRWWLLACVLPSLLLACSHLRGSAWRHAGALTAFAVGAALLVAGLTTRLDDTLLAALAGLTAAPLLPLWSTGRLRHLRWSAARRWLLSDDPSQGVFILRFLIACVAAMTGIAALEYGATLGLIDAVAARWMTCLATTTVIGFYLVTRSGLNKNLGDRTMTEPKLLVCVVFLAFGYYLGGIGRGLALTLLVTLEMFGMFVITPTQVARISAFAAVAFSVSMLAVARTETDPGQLKLQGVTFGVMVVVLAVMSWLAHQLGQLRNSLMRRKNELAEALERIQMLATRDELTGLVNRRHMMDLLNQQIRLGARSGAPACIALIDLDHFKAVNDTHGHGVGDEVLRNFAQALKAGLRDTDVVARWGGEEFLVLLNDSDLDAAALGIERARLEVGRTGMSASVPRLRVTFSCGLAAFEEGLPLEKLVDLADQRLYQAKAQGRDRTCTFLTPGAAHSGMATVMHSPAPGIAQPHAAEHPG</sequence>
<dbReference type="AlphaFoldDB" id="A0A426VGR0"/>
<dbReference type="Gene3D" id="3.30.70.270">
    <property type="match status" value="1"/>
</dbReference>
<dbReference type="InterPro" id="IPR029787">
    <property type="entry name" value="Nucleotide_cyclase"/>
</dbReference>
<keyword evidence="3" id="KW-1133">Transmembrane helix</keyword>
<keyword evidence="3" id="KW-0812">Transmembrane</keyword>
<feature type="transmembrane region" description="Helical" evidence="3">
    <location>
        <begin position="335"/>
        <end position="353"/>
    </location>
</feature>
<name>A0A426VGR0_9BURK</name>
<feature type="transmembrane region" description="Helical" evidence="3">
    <location>
        <begin position="72"/>
        <end position="95"/>
    </location>
</feature>
<evidence type="ECO:0000256" key="3">
    <source>
        <dbReference type="SAM" id="Phobius"/>
    </source>
</evidence>
<evidence type="ECO:0000313" key="6">
    <source>
        <dbReference type="Proteomes" id="UP000269265"/>
    </source>
</evidence>
<accession>A0A426VGR0</accession>
<organism evidence="5 6">
    <name type="scientific">Aquabacterium soli</name>
    <dbReference type="NCBI Taxonomy" id="2493092"/>
    <lineage>
        <taxon>Bacteria</taxon>
        <taxon>Pseudomonadati</taxon>
        <taxon>Pseudomonadota</taxon>
        <taxon>Betaproteobacteria</taxon>
        <taxon>Burkholderiales</taxon>
        <taxon>Aquabacterium</taxon>
    </lineage>
</organism>
<dbReference type="PANTHER" id="PTHR45138">
    <property type="entry name" value="REGULATORY COMPONENTS OF SENSORY TRANSDUCTION SYSTEM"/>
    <property type="match status" value="1"/>
</dbReference>
<feature type="transmembrane region" description="Helical" evidence="3">
    <location>
        <begin position="225"/>
        <end position="244"/>
    </location>
</feature>
<feature type="transmembrane region" description="Helical" evidence="3">
    <location>
        <begin position="183"/>
        <end position="204"/>
    </location>
</feature>
<evidence type="ECO:0000256" key="2">
    <source>
        <dbReference type="ARBA" id="ARBA00034247"/>
    </source>
</evidence>
<keyword evidence="6" id="KW-1185">Reference proteome</keyword>
<feature type="transmembrane region" description="Helical" evidence="3">
    <location>
        <begin position="256"/>
        <end position="275"/>
    </location>
</feature>
<protein>
    <recommendedName>
        <fullName evidence="1">diguanylate cyclase</fullName>
        <ecNumber evidence="1">2.7.7.65</ecNumber>
    </recommendedName>
</protein>
<dbReference type="Pfam" id="PF00990">
    <property type="entry name" value="GGDEF"/>
    <property type="match status" value="1"/>
</dbReference>
<dbReference type="InterPro" id="IPR000160">
    <property type="entry name" value="GGDEF_dom"/>
</dbReference>
<dbReference type="CDD" id="cd01949">
    <property type="entry name" value="GGDEF"/>
    <property type="match status" value="1"/>
</dbReference>
<feature type="transmembrane region" description="Helical" evidence="3">
    <location>
        <begin position="365"/>
        <end position="384"/>
    </location>
</feature>
<dbReference type="NCBIfam" id="TIGR00254">
    <property type="entry name" value="GGDEF"/>
    <property type="match status" value="1"/>
</dbReference>
<comment type="caution">
    <text evidence="5">The sequence shown here is derived from an EMBL/GenBank/DDBJ whole genome shotgun (WGS) entry which is preliminary data.</text>
</comment>
<evidence type="ECO:0000256" key="1">
    <source>
        <dbReference type="ARBA" id="ARBA00012528"/>
    </source>
</evidence>
<dbReference type="SMART" id="SM00267">
    <property type="entry name" value="GGDEF"/>
    <property type="match status" value="1"/>
</dbReference>